<dbReference type="InterPro" id="IPR000086">
    <property type="entry name" value="NUDIX_hydrolase_dom"/>
</dbReference>
<comment type="similarity">
    <text evidence="3">Belongs to the Nudix hydrolase family.</text>
</comment>
<accession>A0AAQ0KKC7</accession>
<evidence type="ECO:0000313" key="6">
    <source>
        <dbReference type="EMBL" id="REG35252.1"/>
    </source>
</evidence>
<comment type="cofactor">
    <cofactor evidence="1">
        <name>Mg(2+)</name>
        <dbReference type="ChEBI" id="CHEBI:18420"/>
    </cofactor>
</comment>
<dbReference type="InterPro" id="IPR020476">
    <property type="entry name" value="Nudix_hydrolase"/>
</dbReference>
<evidence type="ECO:0000256" key="3">
    <source>
        <dbReference type="RuleBase" id="RU003476"/>
    </source>
</evidence>
<dbReference type="SUPFAM" id="SSF55811">
    <property type="entry name" value="Nudix"/>
    <property type="match status" value="1"/>
</dbReference>
<reference evidence="6 7" key="1">
    <citation type="submission" date="2018-08" db="EMBL/GenBank/DDBJ databases">
        <title>Genomic Encyclopedia of Archaeal and Bacterial Type Strains, Phase II (KMG-II): from individual species to whole genera.</title>
        <authorList>
            <person name="Goeker M."/>
        </authorList>
    </citation>
    <scope>NUCLEOTIDE SEQUENCE [LARGE SCALE GENOMIC DNA]</scope>
    <source>
        <strain evidence="6 7">DSM 582</strain>
    </source>
</reference>
<sequence length="118" mass="12709">MDIMIAVALVLRPDGRTLLVRKAGTHAFQQPGGRIDAGEAAAAALCRELAEETGLRVDAGQMRALGRFRARAANEPGRQVVADLFLLHLPEETEIVPAPRSPRHAGSIRHATTSPSRR</sequence>
<gene>
    <name evidence="6" type="ORF">ATH84_103613</name>
</gene>
<dbReference type="PANTHER" id="PTHR43046">
    <property type="entry name" value="GDP-MANNOSE MANNOSYL HYDROLASE"/>
    <property type="match status" value="1"/>
</dbReference>
<dbReference type="Pfam" id="PF00293">
    <property type="entry name" value="NUDIX"/>
    <property type="match status" value="1"/>
</dbReference>
<evidence type="ECO:0000313" key="7">
    <source>
        <dbReference type="Proteomes" id="UP000256794"/>
    </source>
</evidence>
<evidence type="ECO:0000256" key="1">
    <source>
        <dbReference type="ARBA" id="ARBA00001946"/>
    </source>
</evidence>
<dbReference type="InterPro" id="IPR020084">
    <property type="entry name" value="NUDIX_hydrolase_CS"/>
</dbReference>
<dbReference type="InterPro" id="IPR015797">
    <property type="entry name" value="NUDIX_hydrolase-like_dom_sf"/>
</dbReference>
<dbReference type="PROSITE" id="PS51462">
    <property type="entry name" value="NUDIX"/>
    <property type="match status" value="1"/>
</dbReference>
<dbReference type="RefSeq" id="WP_243700261.1">
    <property type="nucleotide sequence ID" value="NZ_CP035284.1"/>
</dbReference>
<dbReference type="CDD" id="cd04690">
    <property type="entry name" value="NUDIX_Hydrolase"/>
    <property type="match status" value="1"/>
</dbReference>
<keyword evidence="7" id="KW-1185">Reference proteome</keyword>
<dbReference type="PANTHER" id="PTHR43046:SF2">
    <property type="entry name" value="8-OXO-DGTP DIPHOSPHATASE-RELATED"/>
    <property type="match status" value="1"/>
</dbReference>
<dbReference type="Proteomes" id="UP000256794">
    <property type="component" value="Unassembled WGS sequence"/>
</dbReference>
<evidence type="ECO:0000256" key="2">
    <source>
        <dbReference type="ARBA" id="ARBA00022801"/>
    </source>
</evidence>
<dbReference type="AlphaFoldDB" id="A0AAQ0KKC7"/>
<dbReference type="EMBL" id="QUMX01000036">
    <property type="protein sequence ID" value="REG35252.1"/>
    <property type="molecule type" value="Genomic_DNA"/>
</dbReference>
<evidence type="ECO:0000256" key="4">
    <source>
        <dbReference type="SAM" id="MobiDB-lite"/>
    </source>
</evidence>
<dbReference type="Gene3D" id="3.90.79.10">
    <property type="entry name" value="Nucleoside Triphosphate Pyrophosphohydrolase"/>
    <property type="match status" value="1"/>
</dbReference>
<name>A0AAQ0KKC7_PARVE</name>
<evidence type="ECO:0000259" key="5">
    <source>
        <dbReference type="PROSITE" id="PS51462"/>
    </source>
</evidence>
<keyword evidence="2 3" id="KW-0378">Hydrolase</keyword>
<proteinExistence type="inferred from homology"/>
<dbReference type="GO" id="GO:0016787">
    <property type="term" value="F:hydrolase activity"/>
    <property type="evidence" value="ECO:0007669"/>
    <property type="project" value="UniProtKB-KW"/>
</dbReference>
<organism evidence="6 7">
    <name type="scientific">Paracoccus versutus</name>
    <name type="common">Thiobacillus versutus</name>
    <dbReference type="NCBI Taxonomy" id="34007"/>
    <lineage>
        <taxon>Bacteria</taxon>
        <taxon>Pseudomonadati</taxon>
        <taxon>Pseudomonadota</taxon>
        <taxon>Alphaproteobacteria</taxon>
        <taxon>Rhodobacterales</taxon>
        <taxon>Paracoccaceae</taxon>
        <taxon>Paracoccus</taxon>
    </lineage>
</organism>
<dbReference type="PROSITE" id="PS00893">
    <property type="entry name" value="NUDIX_BOX"/>
    <property type="match status" value="1"/>
</dbReference>
<comment type="caution">
    <text evidence="6">The sequence shown here is derived from an EMBL/GenBank/DDBJ whole genome shotgun (WGS) entry which is preliminary data.</text>
</comment>
<feature type="region of interest" description="Disordered" evidence="4">
    <location>
        <begin position="96"/>
        <end position="118"/>
    </location>
</feature>
<protein>
    <submittedName>
        <fullName evidence="6">ADP-ribose pyrophosphatase YjhB (NUDIX family)</fullName>
    </submittedName>
</protein>
<dbReference type="PRINTS" id="PR00502">
    <property type="entry name" value="NUDIXFAMILY"/>
</dbReference>
<feature type="domain" description="Nudix hydrolase" evidence="5">
    <location>
        <begin position="1"/>
        <end position="118"/>
    </location>
</feature>